<evidence type="ECO:0000259" key="9">
    <source>
        <dbReference type="PROSITE" id="PS50110"/>
    </source>
</evidence>
<dbReference type="SUPFAM" id="SSF47226">
    <property type="entry name" value="Histidine-containing phosphotransfer domain, HPT domain"/>
    <property type="match status" value="2"/>
</dbReference>
<dbReference type="CDD" id="cd00088">
    <property type="entry name" value="HPT"/>
    <property type="match status" value="2"/>
</dbReference>
<dbReference type="InterPro" id="IPR002545">
    <property type="entry name" value="CheW-lke_dom"/>
</dbReference>
<accession>A0A221T1X9</accession>
<feature type="domain" description="HPt" evidence="10">
    <location>
        <begin position="1"/>
        <end position="112"/>
    </location>
</feature>
<dbReference type="Gene3D" id="1.10.287.560">
    <property type="entry name" value="Histidine kinase CheA-like, homodimeric domain"/>
    <property type="match status" value="1"/>
</dbReference>
<dbReference type="PROSITE" id="PS50894">
    <property type="entry name" value="HPT"/>
    <property type="match status" value="2"/>
</dbReference>
<dbReference type="Pfam" id="PF00072">
    <property type="entry name" value="Response_reg"/>
    <property type="match status" value="1"/>
</dbReference>
<dbReference type="SUPFAM" id="SSF55874">
    <property type="entry name" value="ATPase domain of HSP90 chaperone/DNA topoisomerase II/histidine kinase"/>
    <property type="match status" value="1"/>
</dbReference>
<dbReference type="SMART" id="SM00448">
    <property type="entry name" value="REC"/>
    <property type="match status" value="1"/>
</dbReference>
<dbReference type="GO" id="GO:0006935">
    <property type="term" value="P:chemotaxis"/>
    <property type="evidence" value="ECO:0007669"/>
    <property type="project" value="InterPro"/>
</dbReference>
<dbReference type="PANTHER" id="PTHR43395:SF1">
    <property type="entry name" value="CHEMOTAXIS PROTEIN CHEA"/>
    <property type="match status" value="1"/>
</dbReference>
<dbReference type="STRING" id="317577.GCA_000419625_03498"/>
<evidence type="ECO:0000313" key="12">
    <source>
        <dbReference type="Proteomes" id="UP000259030"/>
    </source>
</evidence>
<evidence type="ECO:0000256" key="7">
    <source>
        <dbReference type="PROSITE-ProRule" id="PRU00169"/>
    </source>
</evidence>
<evidence type="ECO:0000256" key="1">
    <source>
        <dbReference type="ARBA" id="ARBA00000085"/>
    </source>
</evidence>
<dbReference type="InterPro" id="IPR037006">
    <property type="entry name" value="CheA-like_homodim_sf"/>
</dbReference>
<dbReference type="InterPro" id="IPR004105">
    <property type="entry name" value="CheA-like_dim"/>
</dbReference>
<evidence type="ECO:0000256" key="3">
    <source>
        <dbReference type="ARBA" id="ARBA00022553"/>
    </source>
</evidence>
<name>A0A221T1X9_9DEIO</name>
<dbReference type="RefSeq" id="WP_027462377.1">
    <property type="nucleotide sequence ID" value="NZ_CP021083.1"/>
</dbReference>
<dbReference type="EC" id="2.7.13.3" evidence="2"/>
<evidence type="ECO:0000313" key="11">
    <source>
        <dbReference type="EMBL" id="ASN82913.1"/>
    </source>
</evidence>
<dbReference type="PROSITE" id="PS50109">
    <property type="entry name" value="HIS_KIN"/>
    <property type="match status" value="1"/>
</dbReference>
<evidence type="ECO:0000256" key="6">
    <source>
        <dbReference type="PROSITE-ProRule" id="PRU00110"/>
    </source>
</evidence>
<keyword evidence="12" id="KW-1185">Reference proteome</keyword>
<dbReference type="InterPro" id="IPR001789">
    <property type="entry name" value="Sig_transdc_resp-reg_receiver"/>
</dbReference>
<dbReference type="FunFam" id="3.30.565.10:FF:000016">
    <property type="entry name" value="Chemotaxis protein CheA, putative"/>
    <property type="match status" value="1"/>
</dbReference>
<dbReference type="GO" id="GO:0000155">
    <property type="term" value="F:phosphorelay sensor kinase activity"/>
    <property type="evidence" value="ECO:0007669"/>
    <property type="project" value="InterPro"/>
</dbReference>
<dbReference type="Pfam" id="PF02895">
    <property type="entry name" value="H-kinase_dim"/>
    <property type="match status" value="1"/>
</dbReference>
<dbReference type="InterPro" id="IPR008207">
    <property type="entry name" value="Sig_transdc_His_kin_Hpt_dom"/>
</dbReference>
<reference evidence="11 12" key="1">
    <citation type="submission" date="2017-05" db="EMBL/GenBank/DDBJ databases">
        <title>The complete genome sequence of Deinococcus ficus isolated from the rhizosphere of the Ficus religiosa L. in Taiwan.</title>
        <authorList>
            <person name="Wu K.-M."/>
            <person name="Liao T.-L."/>
            <person name="Liu Y.-M."/>
            <person name="Young C.-C."/>
            <person name="Tsai S.-F."/>
        </authorList>
    </citation>
    <scope>NUCLEOTIDE SEQUENCE [LARGE SCALE GENOMIC DNA]</scope>
    <source>
        <strain evidence="11 12">CC-FR2-10</strain>
        <plasmid evidence="12">pdfi2</plasmid>
    </source>
</reference>
<evidence type="ECO:0000256" key="4">
    <source>
        <dbReference type="ARBA" id="ARBA00022679"/>
    </source>
</evidence>
<dbReference type="InterPro" id="IPR005467">
    <property type="entry name" value="His_kinase_dom"/>
</dbReference>
<dbReference type="InterPro" id="IPR036890">
    <property type="entry name" value="HATPase_C_sf"/>
</dbReference>
<keyword evidence="3 7" id="KW-0597">Phosphoprotein</keyword>
<keyword evidence="5 11" id="KW-0418">Kinase</keyword>
<dbReference type="InterPro" id="IPR004358">
    <property type="entry name" value="Sig_transdc_His_kin-like_C"/>
</dbReference>
<keyword evidence="11" id="KW-0614">Plasmid</keyword>
<evidence type="ECO:0000259" key="8">
    <source>
        <dbReference type="PROSITE" id="PS50109"/>
    </source>
</evidence>
<dbReference type="KEGG" id="dfc:DFI_17140"/>
<dbReference type="InterPro" id="IPR036641">
    <property type="entry name" value="HPT_dom_sf"/>
</dbReference>
<feature type="modified residue" description="4-aspartylphosphate" evidence="7">
    <location>
        <position position="864"/>
    </location>
</feature>
<gene>
    <name evidence="11" type="ORF">DFI_17140</name>
</gene>
<organism evidence="11 12">
    <name type="scientific">Deinococcus ficus</name>
    <dbReference type="NCBI Taxonomy" id="317577"/>
    <lineage>
        <taxon>Bacteria</taxon>
        <taxon>Thermotogati</taxon>
        <taxon>Deinococcota</taxon>
        <taxon>Deinococci</taxon>
        <taxon>Deinococcales</taxon>
        <taxon>Deinococcaceae</taxon>
        <taxon>Deinococcus</taxon>
    </lineage>
</organism>
<feature type="domain" description="Response regulatory" evidence="9">
    <location>
        <begin position="814"/>
        <end position="931"/>
    </location>
</feature>
<feature type="domain" description="Histidine kinase" evidence="8">
    <location>
        <begin position="414"/>
        <end position="659"/>
    </location>
</feature>
<proteinExistence type="predicted"/>
<dbReference type="SUPFAM" id="SSF50341">
    <property type="entry name" value="CheW-like"/>
    <property type="match status" value="1"/>
</dbReference>
<dbReference type="SMART" id="SM01231">
    <property type="entry name" value="H-kinase_dim"/>
    <property type="match status" value="1"/>
</dbReference>
<dbReference type="SUPFAM" id="SSF52172">
    <property type="entry name" value="CheY-like"/>
    <property type="match status" value="1"/>
</dbReference>
<dbReference type="EMBL" id="CP021083">
    <property type="protein sequence ID" value="ASN82913.1"/>
    <property type="molecule type" value="Genomic_DNA"/>
</dbReference>
<dbReference type="Gene3D" id="3.40.50.2300">
    <property type="match status" value="1"/>
</dbReference>
<dbReference type="CDD" id="cd00156">
    <property type="entry name" value="REC"/>
    <property type="match status" value="1"/>
</dbReference>
<sequence length="947" mass="100060">MAHPELLQSFLQEAEEVMLQLESGVQALCADGRTGTEPATAPALGGMAQVSLLAHRMRGSAGLYGFQQLSTLAGLLERLLDARPELRGEHAGAYLALLEEISGALRGGLRTLQAGGTDRDLGLTFARSAAPARLQALVTAVPDAFRMRAALHRAPDPEDAAEPGAEGLEARLRAFVTQNEEVWEYFAPEVHEHVAALRHELDHPDAADANVMFRSAHTIKGSSYMVGLTEVGDFAHGLEDLLGAVRSDTVALNAPALSALAGAVDLLDDMMLVAGGGHVLQDGAVTLQGRLESLSAQLQRLAAGEAPAPAAVPTAAPQARAAANATIRVPAQRLEGLMDQLGEVVGSRARLSALLARLDEMQGLMQDSQARFQRTVRDFEERYLNPDMVRTLDAGRGAATPDGAGQGLTAAFADLEFDTYDDLNILSRSITELSVDFGEVRKRLTDTVSGLQEENEALGKLIRQLRTDLNATSRVPFSQATARLRRWAREQPHLTLAVEGDDVLVESGILQRLTEPMLHLLTNAAHHGLRRAAEDPQGRVAQGKPATGQVFIRASESANFLEVTVADDGDGLDLDRIRERALGAGVGSAQELAAMGDAEAARLILLPGLSTAETVGQTAGRGVGMDVVANSVRALGGELLIQSEPGVGTAFVLRLPTTQRIMDVLDVQLGAQDAGAFAVNTVQALRDVPEADITLIEGAPHVRFEGQLVPVVDARPFWGPVAGDEVGAAAHLVFASSISGTIAVRVRAFGRIEEVSVTPPSPLLGRLEYLAGLTVGATGAVLPLLDPAGLLRLARRPDAWLSGAAAQAGGTGRTLLLVDDSVSVRRLVSRMLERAGFTVLTANDGQEGLDLIHSGEHLDAVITDLEMPRMNGYELLGAVRARPDSAELPVLVMTTRAGEKHQQLAFSLGATDYFTKPVNETLLLRRLQALLGQAGVDAAPGPGAVPA</sequence>
<dbReference type="PANTHER" id="PTHR43395">
    <property type="entry name" value="SENSOR HISTIDINE KINASE CHEA"/>
    <property type="match status" value="1"/>
</dbReference>
<dbReference type="SMART" id="SM00260">
    <property type="entry name" value="CheW"/>
    <property type="match status" value="1"/>
</dbReference>
<protein>
    <recommendedName>
        <fullName evidence="2">histidine kinase</fullName>
        <ecNumber evidence="2">2.7.13.3</ecNumber>
    </recommendedName>
</protein>
<dbReference type="InterPro" id="IPR003594">
    <property type="entry name" value="HATPase_dom"/>
</dbReference>
<feature type="domain" description="HPt" evidence="10">
    <location>
        <begin position="175"/>
        <end position="274"/>
    </location>
</feature>
<dbReference type="GO" id="GO:0005737">
    <property type="term" value="C:cytoplasm"/>
    <property type="evidence" value="ECO:0007669"/>
    <property type="project" value="InterPro"/>
</dbReference>
<feature type="modified residue" description="Phosphohistidine" evidence="6">
    <location>
        <position position="217"/>
    </location>
</feature>
<dbReference type="PRINTS" id="PR00344">
    <property type="entry name" value="BCTRLSENSOR"/>
</dbReference>
<comment type="catalytic activity">
    <reaction evidence="1">
        <text>ATP + protein L-histidine = ADP + protein N-phospho-L-histidine.</text>
        <dbReference type="EC" id="2.7.13.3"/>
    </reaction>
</comment>
<dbReference type="InterPro" id="IPR011006">
    <property type="entry name" value="CheY-like_superfamily"/>
</dbReference>
<dbReference type="Proteomes" id="UP000259030">
    <property type="component" value="Plasmid pDFI2"/>
</dbReference>
<feature type="modified residue" description="Phosphohistidine" evidence="6">
    <location>
        <position position="55"/>
    </location>
</feature>
<dbReference type="Pfam" id="PF01584">
    <property type="entry name" value="CheW"/>
    <property type="match status" value="1"/>
</dbReference>
<dbReference type="InterPro" id="IPR036061">
    <property type="entry name" value="CheW-like_dom_sf"/>
</dbReference>
<evidence type="ECO:0000259" key="10">
    <source>
        <dbReference type="PROSITE" id="PS50894"/>
    </source>
</evidence>
<evidence type="ECO:0000256" key="5">
    <source>
        <dbReference type="ARBA" id="ARBA00022777"/>
    </source>
</evidence>
<dbReference type="AlphaFoldDB" id="A0A221T1X9"/>
<dbReference type="SMART" id="SM00073">
    <property type="entry name" value="HPT"/>
    <property type="match status" value="2"/>
</dbReference>
<dbReference type="SMART" id="SM00387">
    <property type="entry name" value="HATPase_c"/>
    <property type="match status" value="1"/>
</dbReference>
<dbReference type="Gene3D" id="3.30.565.10">
    <property type="entry name" value="Histidine kinase-like ATPase, C-terminal domain"/>
    <property type="match status" value="1"/>
</dbReference>
<dbReference type="Pfam" id="PF02518">
    <property type="entry name" value="HATPase_c"/>
    <property type="match status" value="1"/>
</dbReference>
<keyword evidence="4" id="KW-0808">Transferase</keyword>
<dbReference type="InterPro" id="IPR051315">
    <property type="entry name" value="Bact_Chemotaxis_CheA"/>
</dbReference>
<dbReference type="Gene3D" id="1.20.120.160">
    <property type="entry name" value="HPT domain"/>
    <property type="match status" value="2"/>
</dbReference>
<evidence type="ECO:0000256" key="2">
    <source>
        <dbReference type="ARBA" id="ARBA00012438"/>
    </source>
</evidence>
<geneLocation type="plasmid" evidence="12">
    <name>pdfi2</name>
</geneLocation>
<dbReference type="Pfam" id="PF01627">
    <property type="entry name" value="Hpt"/>
    <property type="match status" value="2"/>
</dbReference>
<dbReference type="PROSITE" id="PS50110">
    <property type="entry name" value="RESPONSE_REGULATORY"/>
    <property type="match status" value="1"/>
</dbReference>